<evidence type="ECO:0000256" key="6">
    <source>
        <dbReference type="ARBA" id="ARBA00023163"/>
    </source>
</evidence>
<dbReference type="STRING" id="1120996.SAMN02746066_02726"/>
<keyword evidence="4" id="KW-0805">Transcription regulation</keyword>
<feature type="DNA-binding region" description="OmpR/PhoB-type" evidence="9">
    <location>
        <begin position="125"/>
        <end position="219"/>
    </location>
</feature>
<evidence type="ECO:0000256" key="4">
    <source>
        <dbReference type="ARBA" id="ARBA00023015"/>
    </source>
</evidence>
<dbReference type="Proteomes" id="UP000184038">
    <property type="component" value="Unassembled WGS sequence"/>
</dbReference>
<feature type="domain" description="OmpR/PhoB-type" evidence="11">
    <location>
        <begin position="125"/>
        <end position="219"/>
    </location>
</feature>
<evidence type="ECO:0000259" key="10">
    <source>
        <dbReference type="PROSITE" id="PS50110"/>
    </source>
</evidence>
<dbReference type="GO" id="GO:0032993">
    <property type="term" value="C:protein-DNA complex"/>
    <property type="evidence" value="ECO:0007669"/>
    <property type="project" value="TreeGrafter"/>
</dbReference>
<evidence type="ECO:0000256" key="3">
    <source>
        <dbReference type="ARBA" id="ARBA00023012"/>
    </source>
</evidence>
<protein>
    <recommendedName>
        <fullName evidence="1">Stage 0 sporulation protein A homolog</fullName>
    </recommendedName>
</protein>
<dbReference type="InterPro" id="IPR011006">
    <property type="entry name" value="CheY-like_superfamily"/>
</dbReference>
<reference evidence="12 13" key="1">
    <citation type="submission" date="2016-11" db="EMBL/GenBank/DDBJ databases">
        <authorList>
            <person name="Jaros S."/>
            <person name="Januszkiewicz K."/>
            <person name="Wedrychowicz H."/>
        </authorList>
    </citation>
    <scope>NUCLEOTIDE SEQUENCE [LARGE SCALE GENOMIC DNA]</scope>
    <source>
        <strain evidence="12 13">DSM 15930</strain>
    </source>
</reference>
<dbReference type="AlphaFoldDB" id="A0A1M7KF87"/>
<dbReference type="InterPro" id="IPR036388">
    <property type="entry name" value="WH-like_DNA-bd_sf"/>
</dbReference>
<feature type="domain" description="Response regulatory" evidence="10">
    <location>
        <begin position="3"/>
        <end position="117"/>
    </location>
</feature>
<evidence type="ECO:0000256" key="9">
    <source>
        <dbReference type="PROSITE-ProRule" id="PRU01091"/>
    </source>
</evidence>
<keyword evidence="6" id="KW-0804">Transcription</keyword>
<dbReference type="GO" id="GO:0000156">
    <property type="term" value="F:phosphorelay response regulator activity"/>
    <property type="evidence" value="ECO:0007669"/>
    <property type="project" value="TreeGrafter"/>
</dbReference>
<dbReference type="GO" id="GO:0000976">
    <property type="term" value="F:transcription cis-regulatory region binding"/>
    <property type="evidence" value="ECO:0007669"/>
    <property type="project" value="TreeGrafter"/>
</dbReference>
<dbReference type="Gene3D" id="3.40.50.2300">
    <property type="match status" value="1"/>
</dbReference>
<evidence type="ECO:0000256" key="7">
    <source>
        <dbReference type="ARBA" id="ARBA00024867"/>
    </source>
</evidence>
<dbReference type="PANTHER" id="PTHR48111">
    <property type="entry name" value="REGULATOR OF RPOS"/>
    <property type="match status" value="1"/>
</dbReference>
<dbReference type="InterPro" id="IPR001789">
    <property type="entry name" value="Sig_transdc_resp-reg_receiver"/>
</dbReference>
<dbReference type="Pfam" id="PF00072">
    <property type="entry name" value="Response_reg"/>
    <property type="match status" value="1"/>
</dbReference>
<comment type="function">
    <text evidence="7">May play the central regulatory role in sporulation. It may be an element of the effector pathway responsible for the activation of sporulation genes in response to nutritional stress. Spo0A may act in concert with spo0H (a sigma factor) to control the expression of some genes that are critical to the sporulation process.</text>
</comment>
<dbReference type="InterPro" id="IPR001867">
    <property type="entry name" value="OmpR/PhoB-type_DNA-bd"/>
</dbReference>
<dbReference type="InterPro" id="IPR039420">
    <property type="entry name" value="WalR-like"/>
</dbReference>
<evidence type="ECO:0000256" key="8">
    <source>
        <dbReference type="PROSITE-ProRule" id="PRU00169"/>
    </source>
</evidence>
<dbReference type="PROSITE" id="PS50110">
    <property type="entry name" value="RESPONSE_REGULATORY"/>
    <property type="match status" value="1"/>
</dbReference>
<dbReference type="SMART" id="SM00448">
    <property type="entry name" value="REC"/>
    <property type="match status" value="1"/>
</dbReference>
<evidence type="ECO:0000313" key="13">
    <source>
        <dbReference type="Proteomes" id="UP000184038"/>
    </source>
</evidence>
<feature type="modified residue" description="4-aspartylphosphate" evidence="8">
    <location>
        <position position="52"/>
    </location>
</feature>
<evidence type="ECO:0000256" key="5">
    <source>
        <dbReference type="ARBA" id="ARBA00023125"/>
    </source>
</evidence>
<dbReference type="PANTHER" id="PTHR48111:SF21">
    <property type="entry name" value="DNA-BINDING DUAL MASTER TRANSCRIPTIONAL REGULATOR RPAA"/>
    <property type="match status" value="1"/>
</dbReference>
<dbReference type="Gene3D" id="1.10.10.10">
    <property type="entry name" value="Winged helix-like DNA-binding domain superfamily/Winged helix DNA-binding domain"/>
    <property type="match status" value="1"/>
</dbReference>
<dbReference type="GO" id="GO:0005829">
    <property type="term" value="C:cytosol"/>
    <property type="evidence" value="ECO:0007669"/>
    <property type="project" value="TreeGrafter"/>
</dbReference>
<keyword evidence="3" id="KW-0902">Two-component regulatory system</keyword>
<keyword evidence="5 9" id="KW-0238">DNA-binding</keyword>
<dbReference type="RefSeq" id="WP_073288593.1">
    <property type="nucleotide sequence ID" value="NZ_FRCP01000013.1"/>
</dbReference>
<dbReference type="EMBL" id="FRCP01000013">
    <property type="protein sequence ID" value="SHM63986.1"/>
    <property type="molecule type" value="Genomic_DNA"/>
</dbReference>
<organism evidence="12 13">
    <name type="scientific">Anaerosporobacter mobilis DSM 15930</name>
    <dbReference type="NCBI Taxonomy" id="1120996"/>
    <lineage>
        <taxon>Bacteria</taxon>
        <taxon>Bacillati</taxon>
        <taxon>Bacillota</taxon>
        <taxon>Clostridia</taxon>
        <taxon>Lachnospirales</taxon>
        <taxon>Lachnospiraceae</taxon>
        <taxon>Anaerosporobacter</taxon>
    </lineage>
</organism>
<dbReference type="PROSITE" id="PS51755">
    <property type="entry name" value="OMPR_PHOB"/>
    <property type="match status" value="1"/>
</dbReference>
<evidence type="ECO:0000259" key="11">
    <source>
        <dbReference type="PROSITE" id="PS51755"/>
    </source>
</evidence>
<gene>
    <name evidence="12" type="ORF">SAMN02746066_02726</name>
</gene>
<dbReference type="SMART" id="SM00862">
    <property type="entry name" value="Trans_reg_C"/>
    <property type="match status" value="1"/>
</dbReference>
<accession>A0A1M7KF87</accession>
<evidence type="ECO:0000256" key="1">
    <source>
        <dbReference type="ARBA" id="ARBA00018672"/>
    </source>
</evidence>
<dbReference type="OrthoDB" id="9790442at2"/>
<keyword evidence="13" id="KW-1185">Reference proteome</keyword>
<dbReference type="Pfam" id="PF00486">
    <property type="entry name" value="Trans_reg_C"/>
    <property type="match status" value="1"/>
</dbReference>
<dbReference type="CDD" id="cd00383">
    <property type="entry name" value="trans_reg_C"/>
    <property type="match status" value="1"/>
</dbReference>
<dbReference type="CDD" id="cd17574">
    <property type="entry name" value="REC_OmpR"/>
    <property type="match status" value="1"/>
</dbReference>
<dbReference type="GO" id="GO:0006355">
    <property type="term" value="P:regulation of DNA-templated transcription"/>
    <property type="evidence" value="ECO:0007669"/>
    <property type="project" value="InterPro"/>
</dbReference>
<evidence type="ECO:0000256" key="2">
    <source>
        <dbReference type="ARBA" id="ARBA00022553"/>
    </source>
</evidence>
<proteinExistence type="predicted"/>
<keyword evidence="2 8" id="KW-0597">Phosphoprotein</keyword>
<dbReference type="SUPFAM" id="SSF52172">
    <property type="entry name" value="CheY-like"/>
    <property type="match status" value="1"/>
</dbReference>
<name>A0A1M7KF87_9FIRM</name>
<evidence type="ECO:0000313" key="12">
    <source>
        <dbReference type="EMBL" id="SHM63986.1"/>
    </source>
</evidence>
<sequence>MARILFLEDEPTIREVTTEYFKIAGYEVFAVSDGKEAIHVIDEEVFQVAVLDIMVPTINGMEVLAYIREKHPDMAVIMLTALEDEQTQVKAFNLFADDYIVKPFSPILLIKRIETVLHRIGQTSRKSTSNNELLIDADAYQAFYKNESLYLTVSEFLLLKTLAGEPSRVFNREQLIERIFHEDTFVNDRIIDAHVKNLRKKLPDNYIKTIIGVGYQFNKGEGNN</sequence>